<dbReference type="InterPro" id="IPR008756">
    <property type="entry name" value="Peptidase_M56"/>
</dbReference>
<dbReference type="CDD" id="cd07341">
    <property type="entry name" value="M56_BlaR1_MecR1_like"/>
    <property type="match status" value="1"/>
</dbReference>
<proteinExistence type="predicted"/>
<dbReference type="EMBL" id="JAEHFW010000001">
    <property type="protein sequence ID" value="MBK0378965.1"/>
    <property type="molecule type" value="Genomic_DNA"/>
</dbReference>
<dbReference type="PANTHER" id="PTHR34978:SF3">
    <property type="entry name" value="SLR0241 PROTEIN"/>
    <property type="match status" value="1"/>
</dbReference>
<dbReference type="Proteomes" id="UP000613193">
    <property type="component" value="Unassembled WGS sequence"/>
</dbReference>
<evidence type="ECO:0000313" key="4">
    <source>
        <dbReference type="Proteomes" id="UP000613193"/>
    </source>
</evidence>
<accession>A0A934PTV3</accession>
<dbReference type="RefSeq" id="WP_200065410.1">
    <property type="nucleotide sequence ID" value="NZ_JAEHFW010000001.1"/>
</dbReference>
<feature type="transmembrane region" description="Helical" evidence="1">
    <location>
        <begin position="91"/>
        <end position="112"/>
    </location>
</feature>
<keyword evidence="1" id="KW-0812">Transmembrane</keyword>
<evidence type="ECO:0000259" key="2">
    <source>
        <dbReference type="Pfam" id="PF05569"/>
    </source>
</evidence>
<reference evidence="3" key="1">
    <citation type="submission" date="2020-12" db="EMBL/GenBank/DDBJ databases">
        <title>Bacterial novel species Mucilaginibacter sp. SD-g isolated from soil.</title>
        <authorList>
            <person name="Jung H.-Y."/>
        </authorList>
    </citation>
    <scope>NUCLEOTIDE SEQUENCE</scope>
    <source>
        <strain evidence="3">SD-g</strain>
    </source>
</reference>
<protein>
    <submittedName>
        <fullName evidence="3">M56 family metallopeptidase</fullName>
    </submittedName>
</protein>
<keyword evidence="1" id="KW-1133">Transmembrane helix</keyword>
<comment type="caution">
    <text evidence="3">The sequence shown here is derived from an EMBL/GenBank/DDBJ whole genome shotgun (WGS) entry which is preliminary data.</text>
</comment>
<gene>
    <name evidence="3" type="ORF">I5M19_06585</name>
</gene>
<dbReference type="Pfam" id="PF05569">
    <property type="entry name" value="Peptidase_M56"/>
    <property type="match status" value="1"/>
</dbReference>
<name>A0A934PTV3_9SPHI</name>
<feature type="transmembrane region" description="Helical" evidence="1">
    <location>
        <begin position="268"/>
        <end position="287"/>
    </location>
</feature>
<keyword evidence="1" id="KW-0472">Membrane</keyword>
<feature type="domain" description="Peptidase M56" evidence="2">
    <location>
        <begin position="147"/>
        <end position="258"/>
    </location>
</feature>
<keyword evidence="4" id="KW-1185">Reference proteome</keyword>
<organism evidence="3 4">
    <name type="scientific">Mucilaginibacter segetis</name>
    <dbReference type="NCBI Taxonomy" id="2793071"/>
    <lineage>
        <taxon>Bacteria</taxon>
        <taxon>Pseudomonadati</taxon>
        <taxon>Bacteroidota</taxon>
        <taxon>Sphingobacteriia</taxon>
        <taxon>Sphingobacteriales</taxon>
        <taxon>Sphingobacteriaceae</taxon>
        <taxon>Mucilaginibacter</taxon>
    </lineage>
</organism>
<dbReference type="InterPro" id="IPR052173">
    <property type="entry name" value="Beta-lactam_resp_regulator"/>
</dbReference>
<dbReference type="PANTHER" id="PTHR34978">
    <property type="entry name" value="POSSIBLE SENSOR-TRANSDUCER PROTEIN BLAR"/>
    <property type="match status" value="1"/>
</dbReference>
<evidence type="ECO:0000313" key="3">
    <source>
        <dbReference type="EMBL" id="MBK0378965.1"/>
    </source>
</evidence>
<feature type="transmembrane region" description="Helical" evidence="1">
    <location>
        <begin position="6"/>
        <end position="25"/>
    </location>
</feature>
<dbReference type="AlphaFoldDB" id="A0A934PTV3"/>
<sequence length="616" mass="69425">MPALFIFLFKVNIALLLFCAGYYFVLRRLTFYSLNRVYLVTAILFASVYPKIDLAGFAKKHEDITGTVQNAILNLQLPAQNVVKQIAHPDYWLVATIIFWLGAAFLFIRLAIQLLSLLKLYHESQPDNLHGHNIRVISGKAAPFSFWRSIYINPANHKPEDIKAILLHEQVHVKGWHSIDILIAELSSIFYWFNPGIWLIKKAVRENIEFITDRKILNKGFDSKAYQYSLLNVSFNNSTPGIVNHFNISTIKKRIIMMNTQRSSNYNLTRYVLIIPAVTALLLVFTLTKAEVAKPISIRLNHAIKPVTLALKKATINTIAKADTIVTQNFRVLLSNEKKIQKFNIKLDTLRLSKDTAKRVSIILTDHVAGTDSMNFVLNGKKINSTEFKTIDPTQIEAINIVSADGLDNLLGPDRELRFENKNKVVFITTKGSEEGKKLLEKLGHKRQITDIVITGRGNLSHTVNGLRLNRVKGDTLRLDGNSNMLYTVQGQLKPIKPDVVVQGYKMEGDQVYISRSDKNLDPIKINGKASLNAVTVKGYKLSTDHVVGVNYNSGVNRISDKLIIIDGKEATIKDLKKLSAFDIDRMNIATGADTIKKYGDKAKYGVVYIYTKKSK</sequence>
<evidence type="ECO:0000256" key="1">
    <source>
        <dbReference type="SAM" id="Phobius"/>
    </source>
</evidence>